<keyword evidence="3" id="KW-1185">Reference proteome</keyword>
<reference evidence="2 3" key="1">
    <citation type="submission" date="2018-05" db="EMBL/GenBank/DDBJ databases">
        <title>Complete Genome Sequence of the Nonylphenol-Degrading Bacterium Sphingobium amiense DSM 16289T.</title>
        <authorList>
            <person name="Ootsuka M."/>
            <person name="Nishizawa T."/>
            <person name="Ohta H."/>
        </authorList>
    </citation>
    <scope>NUCLEOTIDE SEQUENCE [LARGE SCALE GENOMIC DNA]</scope>
    <source>
        <strain evidence="2 3">DSM 16289</strain>
    </source>
</reference>
<name>A0A494WC11_9SPHN</name>
<sequence length="101" mass="11757">MIAWDILNSLARLMIAAILIWKLIRFPALFNAWERYGMSVAAGCSILTVTVIWEAQRSPFDGWATSLFSLGILLYFIGRATRHFRHQQRNEQFAREGIRRE</sequence>
<feature type="transmembrane region" description="Helical" evidence="1">
    <location>
        <begin position="36"/>
        <end position="56"/>
    </location>
</feature>
<protein>
    <submittedName>
        <fullName evidence="2">Uncharacterized protein</fullName>
    </submittedName>
</protein>
<evidence type="ECO:0000313" key="2">
    <source>
        <dbReference type="EMBL" id="BBD98055.1"/>
    </source>
</evidence>
<dbReference type="KEGG" id="sami:SAMIE_1015560"/>
<dbReference type="EMBL" id="AP018664">
    <property type="protein sequence ID" value="BBD98055.1"/>
    <property type="molecule type" value="Genomic_DNA"/>
</dbReference>
<gene>
    <name evidence="2" type="ORF">SAMIE_1015560</name>
</gene>
<feature type="transmembrane region" description="Helical" evidence="1">
    <location>
        <begin position="62"/>
        <end position="78"/>
    </location>
</feature>
<evidence type="ECO:0000313" key="3">
    <source>
        <dbReference type="Proteomes" id="UP000279959"/>
    </source>
</evidence>
<proteinExistence type="predicted"/>
<dbReference type="Proteomes" id="UP000279959">
    <property type="component" value="Chromosome"/>
</dbReference>
<keyword evidence="1" id="KW-0812">Transmembrane</keyword>
<dbReference type="RefSeq" id="WP_066700101.1">
    <property type="nucleotide sequence ID" value="NZ_AP018664.1"/>
</dbReference>
<accession>A0A494WC11</accession>
<dbReference type="AlphaFoldDB" id="A0A494WC11"/>
<organism evidence="2 3">
    <name type="scientific">Sphingobium amiense</name>
    <dbReference type="NCBI Taxonomy" id="135719"/>
    <lineage>
        <taxon>Bacteria</taxon>
        <taxon>Pseudomonadati</taxon>
        <taxon>Pseudomonadota</taxon>
        <taxon>Alphaproteobacteria</taxon>
        <taxon>Sphingomonadales</taxon>
        <taxon>Sphingomonadaceae</taxon>
        <taxon>Sphingobium</taxon>
    </lineage>
</organism>
<feature type="transmembrane region" description="Helical" evidence="1">
    <location>
        <begin position="6"/>
        <end position="24"/>
    </location>
</feature>
<keyword evidence="1" id="KW-0472">Membrane</keyword>
<evidence type="ECO:0000256" key="1">
    <source>
        <dbReference type="SAM" id="Phobius"/>
    </source>
</evidence>
<keyword evidence="1" id="KW-1133">Transmembrane helix</keyword>